<accession>A0AA38YLN0</accession>
<protein>
    <recommendedName>
        <fullName evidence="2">DUF659 domain-containing protein</fullName>
    </recommendedName>
</protein>
<evidence type="ECO:0000256" key="1">
    <source>
        <dbReference type="SAM" id="MobiDB-lite"/>
    </source>
</evidence>
<evidence type="ECO:0000259" key="2">
    <source>
        <dbReference type="Pfam" id="PF04937"/>
    </source>
</evidence>
<dbReference type="Proteomes" id="UP001168098">
    <property type="component" value="Unassembled WGS sequence"/>
</dbReference>
<comment type="caution">
    <text evidence="3">The sequence shown here is derived from an EMBL/GenBank/DDBJ whole genome shotgun (WGS) entry which is preliminary data.</text>
</comment>
<proteinExistence type="predicted"/>
<name>A0AA38YLN0_VITRO</name>
<gene>
    <name evidence="3" type="ORF">PVL29_026078</name>
</gene>
<keyword evidence="4" id="KW-1185">Reference proteome</keyword>
<dbReference type="EMBL" id="JARBHA010000019">
    <property type="protein sequence ID" value="KAJ9672723.1"/>
    <property type="molecule type" value="Genomic_DNA"/>
</dbReference>
<feature type="domain" description="DUF659" evidence="2">
    <location>
        <begin position="215"/>
        <end position="321"/>
    </location>
</feature>
<feature type="region of interest" description="Disordered" evidence="1">
    <location>
        <begin position="110"/>
        <end position="137"/>
    </location>
</feature>
<reference evidence="3 4" key="1">
    <citation type="journal article" date="2023" name="BMC Biotechnol.">
        <title>Vitis rotundifolia cv Carlos genome sequencing.</title>
        <authorList>
            <person name="Huff M."/>
            <person name="Hulse-Kemp A."/>
            <person name="Scheffler B."/>
            <person name="Youngblood R."/>
            <person name="Simpson S."/>
            <person name="Babiker E."/>
            <person name="Staton M."/>
        </authorList>
    </citation>
    <scope>NUCLEOTIDE SEQUENCE [LARGE SCALE GENOMIC DNA]</scope>
    <source>
        <tissue evidence="3">Leaf</tissue>
    </source>
</reference>
<organism evidence="3 4">
    <name type="scientific">Vitis rotundifolia</name>
    <name type="common">Muscadine grape</name>
    <dbReference type="NCBI Taxonomy" id="103349"/>
    <lineage>
        <taxon>Eukaryota</taxon>
        <taxon>Viridiplantae</taxon>
        <taxon>Streptophyta</taxon>
        <taxon>Embryophyta</taxon>
        <taxon>Tracheophyta</taxon>
        <taxon>Spermatophyta</taxon>
        <taxon>Magnoliopsida</taxon>
        <taxon>eudicotyledons</taxon>
        <taxon>Gunneridae</taxon>
        <taxon>Pentapetalae</taxon>
        <taxon>rosids</taxon>
        <taxon>Vitales</taxon>
        <taxon>Vitaceae</taxon>
        <taxon>Viteae</taxon>
        <taxon>Vitis</taxon>
    </lineage>
</organism>
<dbReference type="PANTHER" id="PTHR32166:SF74">
    <property type="entry name" value="OS05G0256350 PROTEIN"/>
    <property type="match status" value="1"/>
</dbReference>
<dbReference type="Pfam" id="PF04937">
    <property type="entry name" value="DUF659"/>
    <property type="match status" value="1"/>
</dbReference>
<dbReference type="InterPro" id="IPR007021">
    <property type="entry name" value="DUF659"/>
</dbReference>
<dbReference type="AlphaFoldDB" id="A0AA38YLN0"/>
<dbReference type="PANTHER" id="PTHR32166">
    <property type="entry name" value="OSJNBA0013A04.12 PROTEIN"/>
    <property type="match status" value="1"/>
</dbReference>
<sequence length="371" mass="43181">MENESETQVDSSASGRRDPEWKYAHLINEKDLNTIIRIYRHKQHLIGGYRNAKKCRKCLEHVKEKMERYMSSKKNQKDQMHMGSEDVNEDLFGLEDEDFGEDINSRMNVTNISNEGSNRGERGSRMFSSKKPRQKCPMDHFFTPDAEMVVQNQKSGKMNQTTIKNANKKEARERACMLITRWMYEATIPFNAITYPSFQPMIEAIGQYGVGMKRPTLHEVRVTNLKKELALTKDLIKDHMVEWGKNGCSIMSDGWTDRKERTLVNCSKGTMFMQSIDASSMIKTREKMFELLDKWVKQVGEENVIQVITDNHSSYVMAGNKYYFLNFNLLLKFELFILRIYVNLLSTMSHREVVRIKAPAFVLDIMCCTLP</sequence>
<evidence type="ECO:0000313" key="3">
    <source>
        <dbReference type="EMBL" id="KAJ9672723.1"/>
    </source>
</evidence>
<evidence type="ECO:0000313" key="4">
    <source>
        <dbReference type="Proteomes" id="UP001168098"/>
    </source>
</evidence>